<keyword evidence="3" id="KW-1185">Reference proteome</keyword>
<evidence type="ECO:0000313" key="3">
    <source>
        <dbReference type="Proteomes" id="UP000077051"/>
    </source>
</evidence>
<dbReference type="OrthoDB" id="118550at2759"/>
<protein>
    <recommendedName>
        <fullName evidence="1">SWIRM domain-containing protein</fullName>
    </recommendedName>
</protein>
<dbReference type="InterPro" id="IPR009057">
    <property type="entry name" value="Homeodomain-like_sf"/>
</dbReference>
<feature type="domain" description="SWIRM" evidence="1">
    <location>
        <begin position="1"/>
        <end position="82"/>
    </location>
</feature>
<sequence length="82" mass="9578">EWFDQSFISEHELLALPEIGSAELTEDQYKQYRNLMIDTYRANPDFYLTVSACKSKLDADLVTLVRIHNFLELNNIINARPD</sequence>
<dbReference type="Gene3D" id="1.10.10.10">
    <property type="entry name" value="Winged helix-like DNA-binding domain superfamily/Winged helix DNA-binding domain"/>
    <property type="match status" value="1"/>
</dbReference>
<dbReference type="InterPro" id="IPR007526">
    <property type="entry name" value="SWIRM"/>
</dbReference>
<dbReference type="STRING" id="747725.A0A168HXU5"/>
<evidence type="ECO:0000259" key="1">
    <source>
        <dbReference type="PROSITE" id="PS50934"/>
    </source>
</evidence>
<comment type="caution">
    <text evidence="2">The sequence shown here is derived from an EMBL/GenBank/DDBJ whole genome shotgun (WGS) entry which is preliminary data.</text>
</comment>
<dbReference type="InterPro" id="IPR036388">
    <property type="entry name" value="WH-like_DNA-bd_sf"/>
</dbReference>
<dbReference type="EMBL" id="AMYB01000008">
    <property type="protein sequence ID" value="OAC99318.1"/>
    <property type="molecule type" value="Genomic_DNA"/>
</dbReference>
<dbReference type="GO" id="GO:0010468">
    <property type="term" value="P:regulation of gene expression"/>
    <property type="evidence" value="ECO:0007669"/>
    <property type="project" value="UniProtKB-ARBA"/>
</dbReference>
<evidence type="ECO:0000313" key="2">
    <source>
        <dbReference type="EMBL" id="OAC99318.1"/>
    </source>
</evidence>
<dbReference type="Pfam" id="PF04433">
    <property type="entry name" value="SWIRM"/>
    <property type="match status" value="1"/>
</dbReference>
<dbReference type="Proteomes" id="UP000077051">
    <property type="component" value="Unassembled WGS sequence"/>
</dbReference>
<dbReference type="VEuPathDB" id="FungiDB:MUCCIDRAFT_125464"/>
<organism evidence="2 3">
    <name type="scientific">Mucor lusitanicus CBS 277.49</name>
    <dbReference type="NCBI Taxonomy" id="747725"/>
    <lineage>
        <taxon>Eukaryota</taxon>
        <taxon>Fungi</taxon>
        <taxon>Fungi incertae sedis</taxon>
        <taxon>Mucoromycota</taxon>
        <taxon>Mucoromycotina</taxon>
        <taxon>Mucoromycetes</taxon>
        <taxon>Mucorales</taxon>
        <taxon>Mucorineae</taxon>
        <taxon>Mucoraceae</taxon>
        <taxon>Mucor</taxon>
    </lineage>
</organism>
<dbReference type="AlphaFoldDB" id="A0A168HXU5"/>
<feature type="non-terminal residue" evidence="2">
    <location>
        <position position="1"/>
    </location>
</feature>
<dbReference type="PROSITE" id="PS50934">
    <property type="entry name" value="SWIRM"/>
    <property type="match status" value="1"/>
</dbReference>
<name>A0A168HXU5_MUCCL</name>
<gene>
    <name evidence="2" type="ORF">MUCCIDRAFT_125464</name>
</gene>
<feature type="non-terminal residue" evidence="2">
    <location>
        <position position="82"/>
    </location>
</feature>
<proteinExistence type="predicted"/>
<accession>A0A168HXU5</accession>
<reference evidence="2 3" key="1">
    <citation type="submission" date="2015-06" db="EMBL/GenBank/DDBJ databases">
        <title>Expansion of signal transduction pathways in fungi by whole-genome duplication.</title>
        <authorList>
            <consortium name="DOE Joint Genome Institute"/>
            <person name="Corrochano L.M."/>
            <person name="Kuo A."/>
            <person name="Marcet-Houben M."/>
            <person name="Polaino S."/>
            <person name="Salamov A."/>
            <person name="Villalobos J.M."/>
            <person name="Alvarez M.I."/>
            <person name="Avalos J."/>
            <person name="Benito E.P."/>
            <person name="Benoit I."/>
            <person name="Burger G."/>
            <person name="Camino L.P."/>
            <person name="Canovas D."/>
            <person name="Cerda-Olmedo E."/>
            <person name="Cheng J.-F."/>
            <person name="Dominguez A."/>
            <person name="Elias M."/>
            <person name="Eslava A.P."/>
            <person name="Glaser F."/>
            <person name="Grimwood J."/>
            <person name="Gutierrez G."/>
            <person name="Heitman J."/>
            <person name="Henrissat B."/>
            <person name="Iturriaga E.A."/>
            <person name="Lang B.F."/>
            <person name="Lavin J.L."/>
            <person name="Lee S."/>
            <person name="Li W."/>
            <person name="Lindquist E."/>
            <person name="Lopez-Garcia S."/>
            <person name="Luque E.M."/>
            <person name="Marcos A.T."/>
            <person name="Martin J."/>
            <person name="Mccluskey K."/>
            <person name="Medina H.R."/>
            <person name="Miralles-Duran A."/>
            <person name="Miyazaki A."/>
            <person name="Munoz-Torres E."/>
            <person name="Oguiza J.A."/>
            <person name="Ohm R."/>
            <person name="Olmedo M."/>
            <person name="Orejas M."/>
            <person name="Ortiz-Castellanos L."/>
            <person name="Pisabarro A.G."/>
            <person name="Rodriguez-Romero J."/>
            <person name="Ruiz-Herrera J."/>
            <person name="Ruiz-Vazquez R."/>
            <person name="Sanz C."/>
            <person name="Schackwitz W."/>
            <person name="Schmutz J."/>
            <person name="Shahriari M."/>
            <person name="Shelest E."/>
            <person name="Silva-Franco F."/>
            <person name="Soanes D."/>
            <person name="Syed K."/>
            <person name="Tagua V.G."/>
            <person name="Talbot N.J."/>
            <person name="Thon M."/>
            <person name="De Vries R.P."/>
            <person name="Wiebenga A."/>
            <person name="Yadav J.S."/>
            <person name="Braun E.L."/>
            <person name="Baker S."/>
            <person name="Garre V."/>
            <person name="Horwitz B."/>
            <person name="Torres-Martinez S."/>
            <person name="Idnurm A."/>
            <person name="Herrera-Estrella A."/>
            <person name="Gabaldon T."/>
            <person name="Grigoriev I.V."/>
        </authorList>
    </citation>
    <scope>NUCLEOTIDE SEQUENCE [LARGE SCALE GENOMIC DNA]</scope>
    <source>
        <strain evidence="2 3">CBS 277.49</strain>
    </source>
</reference>
<dbReference type="SUPFAM" id="SSF46689">
    <property type="entry name" value="Homeodomain-like"/>
    <property type="match status" value="1"/>
</dbReference>